<evidence type="ECO:0000259" key="14">
    <source>
        <dbReference type="Pfam" id="PF21137"/>
    </source>
</evidence>
<feature type="coiled-coil region" evidence="13">
    <location>
        <begin position="205"/>
        <end position="232"/>
    </location>
</feature>
<keyword evidence="7" id="KW-0479">Metal-binding</keyword>
<gene>
    <name evidence="16" type="ORF">MCOR_26393</name>
</gene>
<evidence type="ECO:0000256" key="10">
    <source>
        <dbReference type="ARBA" id="ARBA00047384"/>
    </source>
</evidence>
<evidence type="ECO:0000256" key="3">
    <source>
        <dbReference type="ARBA" id="ARBA00022490"/>
    </source>
</evidence>
<evidence type="ECO:0000256" key="7">
    <source>
        <dbReference type="ARBA" id="ARBA00022723"/>
    </source>
</evidence>
<keyword evidence="13" id="KW-0175">Coiled coil</keyword>
<dbReference type="InterPro" id="IPR036236">
    <property type="entry name" value="Znf_C2H2_sf"/>
</dbReference>
<evidence type="ECO:0000256" key="9">
    <source>
        <dbReference type="ARBA" id="ARBA00022833"/>
    </source>
</evidence>
<dbReference type="PANTHER" id="PTHR11006:SF53">
    <property type="entry name" value="PROTEIN ARGININE N-METHYLTRANSFERASE 3"/>
    <property type="match status" value="1"/>
</dbReference>
<keyword evidence="3" id="KW-0963">Cytoplasm</keyword>
<evidence type="ECO:0000313" key="16">
    <source>
        <dbReference type="EMBL" id="CAC5391381.1"/>
    </source>
</evidence>
<evidence type="ECO:0000256" key="11">
    <source>
        <dbReference type="ARBA" id="ARBA00049303"/>
    </source>
</evidence>
<keyword evidence="9" id="KW-0862">Zinc</keyword>
<dbReference type="OrthoDB" id="7848332at2759"/>
<dbReference type="EMBL" id="CACVKT020004741">
    <property type="protein sequence ID" value="CAC5391381.1"/>
    <property type="molecule type" value="Genomic_DNA"/>
</dbReference>
<protein>
    <recommendedName>
        <fullName evidence="2">type I protein arginine methyltransferase</fullName>
        <ecNumber evidence="2">2.1.1.319</ecNumber>
    </recommendedName>
</protein>
<dbReference type="SUPFAM" id="SSF57667">
    <property type="entry name" value="beta-beta-alpha zinc fingers"/>
    <property type="match status" value="1"/>
</dbReference>
<keyword evidence="8" id="KW-0863">Zinc-finger</keyword>
<dbReference type="FunFam" id="3.40.50.150:FF:000003">
    <property type="entry name" value="Blast:Protein arginine N-methyltransferase 1"/>
    <property type="match status" value="1"/>
</dbReference>
<dbReference type="InterPro" id="IPR049482">
    <property type="entry name" value="ANM3-like_C2H2_Zf"/>
</dbReference>
<dbReference type="GO" id="GO:0032259">
    <property type="term" value="P:methylation"/>
    <property type="evidence" value="ECO:0007669"/>
    <property type="project" value="UniProtKB-KW"/>
</dbReference>
<dbReference type="AlphaFoldDB" id="A0A6J8C7G0"/>
<accession>A0A6J8C7G0</accession>
<evidence type="ECO:0000259" key="15">
    <source>
        <dbReference type="Pfam" id="PF22528"/>
    </source>
</evidence>
<feature type="coiled-coil region" evidence="13">
    <location>
        <begin position="25"/>
        <end position="52"/>
    </location>
</feature>
<dbReference type="CDD" id="cd02440">
    <property type="entry name" value="AdoMet_MTases"/>
    <property type="match status" value="1"/>
</dbReference>
<comment type="catalytic activity">
    <reaction evidence="10">
        <text>L-arginyl-[protein] + 2 S-adenosyl-L-methionine = N(omega),N(omega)-dimethyl-L-arginyl-[protein] + 2 S-adenosyl-L-homocysteine + 2 H(+)</text>
        <dbReference type="Rhea" id="RHEA:48096"/>
        <dbReference type="Rhea" id="RHEA-COMP:10532"/>
        <dbReference type="Rhea" id="RHEA-COMP:11991"/>
        <dbReference type="ChEBI" id="CHEBI:15378"/>
        <dbReference type="ChEBI" id="CHEBI:29965"/>
        <dbReference type="ChEBI" id="CHEBI:57856"/>
        <dbReference type="ChEBI" id="CHEBI:59789"/>
        <dbReference type="ChEBI" id="CHEBI:61897"/>
        <dbReference type="EC" id="2.1.1.319"/>
    </reaction>
    <physiologicalReaction direction="left-to-right" evidence="10">
        <dbReference type="Rhea" id="RHEA:48097"/>
    </physiologicalReaction>
</comment>
<evidence type="ECO:0000256" key="4">
    <source>
        <dbReference type="ARBA" id="ARBA00022603"/>
    </source>
</evidence>
<dbReference type="SUPFAM" id="SSF53335">
    <property type="entry name" value="S-adenosyl-L-methionine-dependent methyltransferases"/>
    <property type="match status" value="1"/>
</dbReference>
<evidence type="ECO:0000256" key="8">
    <source>
        <dbReference type="ARBA" id="ARBA00022771"/>
    </source>
</evidence>
<dbReference type="GO" id="GO:0035242">
    <property type="term" value="F:protein-arginine omega-N asymmetric methyltransferase activity"/>
    <property type="evidence" value="ECO:0007669"/>
    <property type="project" value="UniProtKB-EC"/>
</dbReference>
<keyword evidence="6 12" id="KW-0949">S-adenosyl-L-methionine</keyword>
<feature type="domain" description="Protein arginine N-methyltransferase 3-like C2H2 zinc finger" evidence="14">
    <location>
        <begin position="100"/>
        <end position="145"/>
    </location>
</feature>
<dbReference type="PANTHER" id="PTHR11006">
    <property type="entry name" value="PROTEIN ARGININE N-METHYLTRANSFERASE"/>
    <property type="match status" value="1"/>
</dbReference>
<evidence type="ECO:0000256" key="2">
    <source>
        <dbReference type="ARBA" id="ARBA00011925"/>
    </source>
</evidence>
<dbReference type="EC" id="2.1.1.319" evidence="2"/>
<sequence length="538" mass="62301">MIKWVNKEVIRCYCERTDQDSWFKNKFLLKDFEDYEGQLIDYEEDKEIYENDDDDDVWDGDGDENPEENQCLFCEQIFPSVNEVFTHCEKEHFFNIIDIGRKWKLDCIQYIKLVNYIRSKKPTSLEITQVDGEKPPWDSDDYLKPYDMEDGLLQYDIEYFISQKVGDDVQKETMSVDSKSIEQGHKQQTPVVMTPSEYHGLCLKLQGANERAESAETELQRALHDLQKMRAMVQNLVMSQPHEPFKSESAVHTLTEDEDEEYFGSYAHFSIHEDMLKNKDLFKDKVVLDVGCGTGILSMFAVSAGAKHVIAVDQSDIVCQAMDIVRENNLQDKITILKGRIEDVQLPVEEVDIILSEWIGYFLLFESMLDSVLYARDKYLKTDGSVYPDKCNIQLVAIDDKDLHDKHICILGKCVWFLKMSCMQADVELDCRLCKFGDLQFKQDFQLSLATKGEITAVIGYFDIHFDRNCGNKVMFSTGPRDTSTHWKQTVFLLEKCIPVQKGDIVNGTVHCRKNKKDPRSLLITLSIQDQSQSYLMQ</sequence>
<dbReference type="InterPro" id="IPR029063">
    <property type="entry name" value="SAM-dependent_MTases_sf"/>
</dbReference>
<dbReference type="PROSITE" id="PS51678">
    <property type="entry name" value="SAM_MT_PRMT"/>
    <property type="match status" value="1"/>
</dbReference>
<dbReference type="Gene3D" id="2.70.160.11">
    <property type="entry name" value="Hnrnp arginine n-methyltransferase1"/>
    <property type="match status" value="1"/>
</dbReference>
<evidence type="ECO:0000256" key="5">
    <source>
        <dbReference type="ARBA" id="ARBA00022679"/>
    </source>
</evidence>
<evidence type="ECO:0000313" key="17">
    <source>
        <dbReference type="Proteomes" id="UP000507470"/>
    </source>
</evidence>
<evidence type="ECO:0000256" key="6">
    <source>
        <dbReference type="ARBA" id="ARBA00022691"/>
    </source>
</evidence>
<dbReference type="GO" id="GO:0042054">
    <property type="term" value="F:histone methyltransferase activity"/>
    <property type="evidence" value="ECO:0007669"/>
    <property type="project" value="TreeGrafter"/>
</dbReference>
<dbReference type="GO" id="GO:0005634">
    <property type="term" value="C:nucleus"/>
    <property type="evidence" value="ECO:0007669"/>
    <property type="project" value="TreeGrafter"/>
</dbReference>
<dbReference type="GO" id="GO:0008270">
    <property type="term" value="F:zinc ion binding"/>
    <property type="evidence" value="ECO:0007669"/>
    <property type="project" value="UniProtKB-KW"/>
</dbReference>
<comment type="catalytic activity">
    <reaction evidence="11">
        <text>L-arginyl-[protein] + S-adenosyl-L-methionine = N(omega)-methyl-L-arginyl-[protein] + S-adenosyl-L-homocysteine + H(+)</text>
        <dbReference type="Rhea" id="RHEA:48100"/>
        <dbReference type="Rhea" id="RHEA-COMP:10532"/>
        <dbReference type="Rhea" id="RHEA-COMP:11990"/>
        <dbReference type="ChEBI" id="CHEBI:15378"/>
        <dbReference type="ChEBI" id="CHEBI:29965"/>
        <dbReference type="ChEBI" id="CHEBI:57856"/>
        <dbReference type="ChEBI" id="CHEBI:59789"/>
        <dbReference type="ChEBI" id="CHEBI:65280"/>
    </reaction>
    <physiologicalReaction direction="left-to-right" evidence="11">
        <dbReference type="Rhea" id="RHEA:48101"/>
    </physiologicalReaction>
</comment>
<keyword evidence="4 12" id="KW-0489">Methyltransferase</keyword>
<dbReference type="Pfam" id="PF21137">
    <property type="entry name" value="ANM3_C2H2_Zf"/>
    <property type="match status" value="1"/>
</dbReference>
<reference evidence="16 17" key="1">
    <citation type="submission" date="2020-06" db="EMBL/GenBank/DDBJ databases">
        <authorList>
            <person name="Li R."/>
            <person name="Bekaert M."/>
        </authorList>
    </citation>
    <scope>NUCLEOTIDE SEQUENCE [LARGE SCALE GENOMIC DNA]</scope>
    <source>
        <strain evidence="17">wild</strain>
    </source>
</reference>
<comment type="subcellular location">
    <subcellularLocation>
        <location evidence="1">Cytoplasm</location>
        <location evidence="1">Cytosol</location>
    </subcellularLocation>
</comment>
<dbReference type="Pfam" id="PF06325">
    <property type="entry name" value="PrmA"/>
    <property type="match status" value="1"/>
</dbReference>
<feature type="domain" description="Protein arginine N-methyltransferase" evidence="15">
    <location>
        <begin position="427"/>
        <end position="532"/>
    </location>
</feature>
<dbReference type="InterPro" id="IPR055135">
    <property type="entry name" value="PRMT_dom"/>
</dbReference>
<organism evidence="16 17">
    <name type="scientific">Mytilus coruscus</name>
    <name type="common">Sea mussel</name>
    <dbReference type="NCBI Taxonomy" id="42192"/>
    <lineage>
        <taxon>Eukaryota</taxon>
        <taxon>Metazoa</taxon>
        <taxon>Spiralia</taxon>
        <taxon>Lophotrochozoa</taxon>
        <taxon>Mollusca</taxon>
        <taxon>Bivalvia</taxon>
        <taxon>Autobranchia</taxon>
        <taxon>Pteriomorphia</taxon>
        <taxon>Mytilida</taxon>
        <taxon>Mytiloidea</taxon>
        <taxon>Mytilidae</taxon>
        <taxon>Mytilinae</taxon>
        <taxon>Mytilus</taxon>
    </lineage>
</organism>
<dbReference type="Pfam" id="PF22528">
    <property type="entry name" value="PRMT_C"/>
    <property type="match status" value="1"/>
</dbReference>
<proteinExistence type="predicted"/>
<keyword evidence="17" id="KW-1185">Reference proteome</keyword>
<dbReference type="Proteomes" id="UP000507470">
    <property type="component" value="Unassembled WGS sequence"/>
</dbReference>
<name>A0A6J8C7G0_MYTCO</name>
<dbReference type="GO" id="GO:0005829">
    <property type="term" value="C:cytosol"/>
    <property type="evidence" value="ECO:0007669"/>
    <property type="project" value="UniProtKB-SubCell"/>
</dbReference>
<evidence type="ECO:0000256" key="1">
    <source>
        <dbReference type="ARBA" id="ARBA00004514"/>
    </source>
</evidence>
<keyword evidence="5 12" id="KW-0808">Transferase</keyword>
<evidence type="ECO:0000256" key="12">
    <source>
        <dbReference type="PROSITE-ProRule" id="PRU01015"/>
    </source>
</evidence>
<dbReference type="InterPro" id="IPR025799">
    <property type="entry name" value="Arg_MeTrfase"/>
</dbReference>
<dbReference type="Gene3D" id="3.40.50.150">
    <property type="entry name" value="Vaccinia Virus protein VP39"/>
    <property type="match status" value="1"/>
</dbReference>
<evidence type="ECO:0000256" key="13">
    <source>
        <dbReference type="SAM" id="Coils"/>
    </source>
</evidence>